<sequence length="489" mass="55067">MVKSIPCYDPEAVLGSLIVKIQGQRVRQVLIQWRGLPAEEATWILEEEIKSHFLDFDLLDKVILETISADMSISDPILGQRYAQVAGHYFKRDVECTLLEEERGALEEVYKVTPIRVAPTRAAPFPAARNRFGRQPHRPTDSRQFPAVHPASSLDLRLAEERGSTSSTKKREQRARQGIESNEPSEQKRAACSASRRATSSAVRRPRAVGKLRSQSSSKKKHARAVIRRIIESNELNKESRVVSSSSSELCEQKRAPRSASRRPLHRSYWNSSHYQEGGIDRMEEDYEMNDVEDDMEEEFQGREMGYTESDDDDYAQINGRVTDTTSAQARKGKDIQGIPWGRLSITRTKYRQTRLEQYKNYENVTNSGEASEKGCKSTEKGGMYYEFWRNTRSAKSTILHFQSAFVVGVLFSLNAFHRSIGSSLYPYHTPAWLAAVCGDAMGCWMGLDGMSRKLEVLGSSSSCRSGNSGCWIGRSRLSAGRRNGGLGL</sequence>
<organism evidence="2 3">
    <name type="scientific">Platanthera guangdongensis</name>
    <dbReference type="NCBI Taxonomy" id="2320717"/>
    <lineage>
        <taxon>Eukaryota</taxon>
        <taxon>Viridiplantae</taxon>
        <taxon>Streptophyta</taxon>
        <taxon>Embryophyta</taxon>
        <taxon>Tracheophyta</taxon>
        <taxon>Spermatophyta</taxon>
        <taxon>Magnoliopsida</taxon>
        <taxon>Liliopsida</taxon>
        <taxon>Asparagales</taxon>
        <taxon>Orchidaceae</taxon>
        <taxon>Orchidoideae</taxon>
        <taxon>Orchideae</taxon>
        <taxon>Orchidinae</taxon>
        <taxon>Platanthera</taxon>
    </lineage>
</organism>
<accession>A0ABR2MNF8</accession>
<proteinExistence type="predicted"/>
<dbReference type="SUPFAM" id="SSF54160">
    <property type="entry name" value="Chromo domain-like"/>
    <property type="match status" value="1"/>
</dbReference>
<dbReference type="Proteomes" id="UP001412067">
    <property type="component" value="Unassembled WGS sequence"/>
</dbReference>
<feature type="compositionally biased region" description="Low complexity" evidence="1">
    <location>
        <begin position="190"/>
        <end position="203"/>
    </location>
</feature>
<dbReference type="EMBL" id="JBBWWR010000006">
    <property type="protein sequence ID" value="KAK8965712.1"/>
    <property type="molecule type" value="Genomic_DNA"/>
</dbReference>
<reference evidence="2 3" key="1">
    <citation type="journal article" date="2022" name="Nat. Plants">
        <title>Genomes of leafy and leafless Platanthera orchids illuminate the evolution of mycoheterotrophy.</title>
        <authorList>
            <person name="Li M.H."/>
            <person name="Liu K.W."/>
            <person name="Li Z."/>
            <person name="Lu H.C."/>
            <person name="Ye Q.L."/>
            <person name="Zhang D."/>
            <person name="Wang J.Y."/>
            <person name="Li Y.F."/>
            <person name="Zhong Z.M."/>
            <person name="Liu X."/>
            <person name="Yu X."/>
            <person name="Liu D.K."/>
            <person name="Tu X.D."/>
            <person name="Liu B."/>
            <person name="Hao Y."/>
            <person name="Liao X.Y."/>
            <person name="Jiang Y.T."/>
            <person name="Sun W.H."/>
            <person name="Chen J."/>
            <person name="Chen Y.Q."/>
            <person name="Ai Y."/>
            <person name="Zhai J.W."/>
            <person name="Wu S.S."/>
            <person name="Zhou Z."/>
            <person name="Hsiao Y.Y."/>
            <person name="Wu W.L."/>
            <person name="Chen Y.Y."/>
            <person name="Lin Y.F."/>
            <person name="Hsu J.L."/>
            <person name="Li C.Y."/>
            <person name="Wang Z.W."/>
            <person name="Zhao X."/>
            <person name="Zhong W.Y."/>
            <person name="Ma X.K."/>
            <person name="Ma L."/>
            <person name="Huang J."/>
            <person name="Chen G.Z."/>
            <person name="Huang M.Z."/>
            <person name="Huang L."/>
            <person name="Peng D.H."/>
            <person name="Luo Y.B."/>
            <person name="Zou S.Q."/>
            <person name="Chen S.P."/>
            <person name="Lan S."/>
            <person name="Tsai W.C."/>
            <person name="Van de Peer Y."/>
            <person name="Liu Z.J."/>
        </authorList>
    </citation>
    <scope>NUCLEOTIDE SEQUENCE [LARGE SCALE GENOMIC DNA]</scope>
    <source>
        <strain evidence="2">Lor288</strain>
    </source>
</reference>
<feature type="compositionally biased region" description="Basic residues" evidence="1">
    <location>
        <begin position="256"/>
        <end position="265"/>
    </location>
</feature>
<evidence type="ECO:0000256" key="1">
    <source>
        <dbReference type="SAM" id="MobiDB-lite"/>
    </source>
</evidence>
<feature type="region of interest" description="Disordered" evidence="1">
    <location>
        <begin position="126"/>
        <end position="224"/>
    </location>
</feature>
<dbReference type="PANTHER" id="PTHR43991:SF38">
    <property type="entry name" value="OS02G0721600 PROTEIN"/>
    <property type="match status" value="1"/>
</dbReference>
<gene>
    <name evidence="2" type="ORF">KSP40_PGU013616</name>
</gene>
<comment type="caution">
    <text evidence="2">The sequence shown here is derived from an EMBL/GenBank/DDBJ whole genome shotgun (WGS) entry which is preliminary data.</text>
</comment>
<feature type="region of interest" description="Disordered" evidence="1">
    <location>
        <begin position="237"/>
        <end position="265"/>
    </location>
</feature>
<evidence type="ECO:0000313" key="3">
    <source>
        <dbReference type="Proteomes" id="UP001412067"/>
    </source>
</evidence>
<evidence type="ECO:0000313" key="2">
    <source>
        <dbReference type="EMBL" id="KAK8965712.1"/>
    </source>
</evidence>
<name>A0ABR2MNF8_9ASPA</name>
<protein>
    <recommendedName>
        <fullName evidence="4">Chromo domain-containing protein</fullName>
    </recommendedName>
</protein>
<keyword evidence="3" id="KW-1185">Reference proteome</keyword>
<dbReference type="PANTHER" id="PTHR43991">
    <property type="entry name" value="WD REPEAT PROTEIN (AFU_ORTHOLOGUE AFUA_8G05640)-RELATED"/>
    <property type="match status" value="1"/>
</dbReference>
<evidence type="ECO:0008006" key="4">
    <source>
        <dbReference type="Google" id="ProtNLM"/>
    </source>
</evidence>
<dbReference type="InterPro" id="IPR016197">
    <property type="entry name" value="Chromo-like_dom_sf"/>
</dbReference>